<accession>A0A560F6B3</accession>
<proteinExistence type="predicted"/>
<evidence type="ECO:0000313" key="6">
    <source>
        <dbReference type="EMBL" id="TWB17153.1"/>
    </source>
</evidence>
<organism evidence="6 7">
    <name type="scientific">Nitrospirillum amazonense</name>
    <dbReference type="NCBI Taxonomy" id="28077"/>
    <lineage>
        <taxon>Bacteria</taxon>
        <taxon>Pseudomonadati</taxon>
        <taxon>Pseudomonadota</taxon>
        <taxon>Alphaproteobacteria</taxon>
        <taxon>Rhodospirillales</taxon>
        <taxon>Azospirillaceae</taxon>
        <taxon>Nitrospirillum</taxon>
    </lineage>
</organism>
<reference evidence="6 7" key="1">
    <citation type="submission" date="2019-06" db="EMBL/GenBank/DDBJ databases">
        <title>Genomic Encyclopedia of Type Strains, Phase IV (KMG-V): Genome sequencing to study the core and pangenomes of soil and plant-associated prokaryotes.</title>
        <authorList>
            <person name="Whitman W."/>
        </authorList>
    </citation>
    <scope>NUCLEOTIDE SEQUENCE [LARGE SCALE GENOMIC DNA]</scope>
    <source>
        <strain evidence="6 7">BR 11880</strain>
    </source>
</reference>
<dbReference type="InterPro" id="IPR023166">
    <property type="entry name" value="BaiN-like_dom_sf"/>
</dbReference>
<dbReference type="InterPro" id="IPR057661">
    <property type="entry name" value="RsdA/BaiN/AoA(So)_Rossmann"/>
</dbReference>
<dbReference type="SUPFAM" id="SSF51905">
    <property type="entry name" value="FAD/NAD(P)-binding domain"/>
    <property type="match status" value="1"/>
</dbReference>
<dbReference type="NCBIfam" id="TIGR00275">
    <property type="entry name" value="aminoacetone oxidase family FAD-binding enzyme"/>
    <property type="match status" value="1"/>
</dbReference>
<evidence type="ECO:0000256" key="3">
    <source>
        <dbReference type="ARBA" id="ARBA00022827"/>
    </source>
</evidence>
<name>A0A560F6B3_9PROT</name>
<dbReference type="Gene3D" id="2.40.30.10">
    <property type="entry name" value="Translation factors"/>
    <property type="match status" value="1"/>
</dbReference>
<dbReference type="Proteomes" id="UP000319859">
    <property type="component" value="Unassembled WGS sequence"/>
</dbReference>
<feature type="domain" description="RsdA/BaiN/AoA(So)-like insert" evidence="5">
    <location>
        <begin position="191"/>
        <end position="349"/>
    </location>
</feature>
<evidence type="ECO:0000259" key="5">
    <source>
        <dbReference type="Pfam" id="PF22780"/>
    </source>
</evidence>
<dbReference type="AlphaFoldDB" id="A0A560F6B3"/>
<evidence type="ECO:0000259" key="4">
    <source>
        <dbReference type="Pfam" id="PF03486"/>
    </source>
</evidence>
<evidence type="ECO:0000256" key="1">
    <source>
        <dbReference type="ARBA" id="ARBA00001974"/>
    </source>
</evidence>
<dbReference type="SUPFAM" id="SSF160996">
    <property type="entry name" value="HI0933 insert domain-like"/>
    <property type="match status" value="1"/>
</dbReference>
<gene>
    <name evidence="6" type="ORF">FBZ89_1114</name>
</gene>
<dbReference type="Pfam" id="PF22780">
    <property type="entry name" value="HI0933_like_1st"/>
    <property type="match status" value="1"/>
</dbReference>
<dbReference type="PRINTS" id="PR00411">
    <property type="entry name" value="PNDRDTASEI"/>
</dbReference>
<dbReference type="PANTHER" id="PTHR42887">
    <property type="entry name" value="OS12G0638800 PROTEIN"/>
    <property type="match status" value="1"/>
</dbReference>
<dbReference type="Gene3D" id="3.50.50.60">
    <property type="entry name" value="FAD/NAD(P)-binding domain"/>
    <property type="match status" value="1"/>
</dbReference>
<evidence type="ECO:0000256" key="2">
    <source>
        <dbReference type="ARBA" id="ARBA00022630"/>
    </source>
</evidence>
<dbReference type="InterPro" id="IPR055178">
    <property type="entry name" value="RsdA/BaiN/AoA(So)-like_dom"/>
</dbReference>
<evidence type="ECO:0000313" key="7">
    <source>
        <dbReference type="Proteomes" id="UP000319859"/>
    </source>
</evidence>
<comment type="caution">
    <text evidence="6">The sequence shown here is derived from an EMBL/GenBank/DDBJ whole genome shotgun (WGS) entry which is preliminary data.</text>
</comment>
<dbReference type="Gene3D" id="1.10.8.260">
    <property type="entry name" value="HI0933 insert domain-like"/>
    <property type="match status" value="1"/>
</dbReference>
<sequence>MTVSSSPDVIVIGAGAAGLFTAIAAGKRGRRVVVVDHAPEAGAKILISGGGRCNFTNVDAQPARYLSANPHFCISALRRYTPRDFLDLVERHGIAWHEKKLGQLFCDNSARDILGMLLTEAADAGVDLRLDCAVRAVQRMDEGFVLETARGRMVAPKLVVATGGLSIPKMGATDFAYRLAKQFGLNVVTPRPGLVPFTFTPQDLARTQGLSGVALDAVVKAGKAAFREALLITHRGLSGPSILQASSYWQPGQPITVDLTPDLDLAEHLKAAKRTRPNAELKTILGDVLPRRFAERLCGEGATTGEKAGEVESRPLRDLSDKALAAVGEQLRRWSVVPAGTEGYRTAEVTVGGIDTNDLSSKTLEAKAVPGLHFVGEAVDVTGWLGGYNFQWAWSSGWVAGQSV</sequence>
<feature type="domain" description="RsdA/BaiN/AoA(So)-like Rossmann fold-like" evidence="4">
    <location>
        <begin position="8"/>
        <end position="402"/>
    </location>
</feature>
<dbReference type="OrthoDB" id="9773233at2"/>
<keyword evidence="2" id="KW-0285">Flavoprotein</keyword>
<dbReference type="InterPro" id="IPR036188">
    <property type="entry name" value="FAD/NAD-bd_sf"/>
</dbReference>
<evidence type="ECO:0008006" key="8">
    <source>
        <dbReference type="Google" id="ProtNLM"/>
    </source>
</evidence>
<dbReference type="Pfam" id="PF03486">
    <property type="entry name" value="HI0933_like"/>
    <property type="match status" value="1"/>
</dbReference>
<dbReference type="RefSeq" id="WP_145751136.1">
    <property type="nucleotide sequence ID" value="NZ_VITN01000011.1"/>
</dbReference>
<dbReference type="EMBL" id="VITN01000011">
    <property type="protein sequence ID" value="TWB17153.1"/>
    <property type="molecule type" value="Genomic_DNA"/>
</dbReference>
<keyword evidence="3" id="KW-0274">FAD</keyword>
<protein>
    <recommendedName>
        <fullName evidence="8">NAD(P)/FAD-dependent oxidoreductase</fullName>
    </recommendedName>
</protein>
<dbReference type="PANTHER" id="PTHR42887:SF2">
    <property type="entry name" value="OS12G0638800 PROTEIN"/>
    <property type="match status" value="1"/>
</dbReference>
<comment type="cofactor">
    <cofactor evidence="1">
        <name>FAD</name>
        <dbReference type="ChEBI" id="CHEBI:57692"/>
    </cofactor>
</comment>
<dbReference type="InterPro" id="IPR004792">
    <property type="entry name" value="BaiN-like"/>
</dbReference>